<dbReference type="Proteomes" id="UP000024329">
    <property type="component" value="Unassembled WGS sequence"/>
</dbReference>
<evidence type="ECO:0000313" key="2">
    <source>
        <dbReference type="Proteomes" id="UP000024329"/>
    </source>
</evidence>
<gene>
    <name evidence="1" type="ORF">BV97_03573</name>
</gene>
<dbReference type="Pfam" id="PF07309">
    <property type="entry name" value="FlaF"/>
    <property type="match status" value="1"/>
</dbReference>
<dbReference type="STRING" id="158500.BES08_12240"/>
<dbReference type="eggNOG" id="COG5442">
    <property type="taxonomic scope" value="Bacteria"/>
</dbReference>
<dbReference type="NCBIfam" id="NF009435">
    <property type="entry name" value="PRK12794.1"/>
    <property type="match status" value="1"/>
</dbReference>
<evidence type="ECO:0000313" key="1">
    <source>
        <dbReference type="EMBL" id="EZP80159.1"/>
    </source>
</evidence>
<sequence length="122" mass="13263">MSVNAYVRARKVAETPRSTEFRLMTEITAQMIAARDAGFSGVQLAPALHRNREVWGAFRTLCIDSANALPDELRAGIVSLSLWVDKYTSQVITGRESVDELITVNRTVMAGLANENGAVPVG</sequence>
<dbReference type="PATRIC" id="fig|158500.4.peg.3645"/>
<keyword evidence="1" id="KW-0282">Flagellum</keyword>
<organism evidence="1 2">
    <name type="scientific">Novosphingobium resinovorum</name>
    <dbReference type="NCBI Taxonomy" id="158500"/>
    <lineage>
        <taxon>Bacteria</taxon>
        <taxon>Pseudomonadati</taxon>
        <taxon>Pseudomonadota</taxon>
        <taxon>Alphaproteobacteria</taxon>
        <taxon>Sphingomonadales</taxon>
        <taxon>Sphingomonadaceae</taxon>
        <taxon>Novosphingobium</taxon>
    </lineage>
</organism>
<proteinExistence type="predicted"/>
<dbReference type="RefSeq" id="WP_036527388.1">
    <property type="nucleotide sequence ID" value="NZ_BSFC01000019.1"/>
</dbReference>
<keyword evidence="1" id="KW-0966">Cell projection</keyword>
<dbReference type="AlphaFoldDB" id="A0A031JTE3"/>
<keyword evidence="1" id="KW-0969">Cilium</keyword>
<reference evidence="1 2" key="1">
    <citation type="submission" date="2014-03" db="EMBL/GenBank/DDBJ databases">
        <title>Whole genome sequence of Novosphingobium resinovorum KF1.</title>
        <authorList>
            <person name="Gan H.M."/>
            <person name="Gan H.Y."/>
            <person name="Chew T.H."/>
            <person name="Savka M.A."/>
        </authorList>
    </citation>
    <scope>NUCLEOTIDE SEQUENCE [LARGE SCALE GENOMIC DNA]</scope>
    <source>
        <strain evidence="1 2">KF1</strain>
    </source>
</reference>
<dbReference type="GO" id="GO:0044781">
    <property type="term" value="P:bacterial-type flagellum organization"/>
    <property type="evidence" value="ECO:0007669"/>
    <property type="project" value="InterPro"/>
</dbReference>
<protein>
    <submittedName>
        <fullName evidence="1">Flagellar FlaF family protein</fullName>
    </submittedName>
</protein>
<name>A0A031JTE3_9SPHN</name>
<accession>A0A031JTE3</accession>
<dbReference type="InterPro" id="IPR010845">
    <property type="entry name" value="FlaF"/>
</dbReference>
<dbReference type="EMBL" id="JFYZ01000018">
    <property type="protein sequence ID" value="EZP80159.1"/>
    <property type="molecule type" value="Genomic_DNA"/>
</dbReference>
<comment type="caution">
    <text evidence="1">The sequence shown here is derived from an EMBL/GenBank/DDBJ whole genome shotgun (WGS) entry which is preliminary data.</text>
</comment>